<proteinExistence type="predicted"/>
<dbReference type="eggNOG" id="ENOG5032V3P">
    <property type="taxonomic scope" value="Bacteria"/>
</dbReference>
<reference evidence="4" key="1">
    <citation type="submission" date="2012-01" db="EMBL/GenBank/DDBJ databases">
        <title>Complete sequence of chromosome of Thermobacillus composti KWC4.</title>
        <authorList>
            <person name="Lucas S."/>
            <person name="Han J."/>
            <person name="Lapidus A."/>
            <person name="Cheng J.-F."/>
            <person name="Goodwin L."/>
            <person name="Pitluck S."/>
            <person name="Peters L."/>
            <person name="Ovchinnikova G."/>
            <person name="Teshima H."/>
            <person name="Detter J.C."/>
            <person name="Han C."/>
            <person name="Tapia R."/>
            <person name="Land M."/>
            <person name="Hauser L."/>
            <person name="Kyrpides N."/>
            <person name="Ivanova N."/>
            <person name="Pagani I."/>
            <person name="Anderson I."/>
            <person name="Woyke T."/>
        </authorList>
    </citation>
    <scope>NUCLEOTIDE SEQUENCE [LARGE SCALE GENOMIC DNA]</scope>
    <source>
        <strain evidence="4">DSM 18247 / JCM 13945 / KWC4</strain>
    </source>
</reference>
<dbReference type="RefSeq" id="WP_015254172.1">
    <property type="nucleotide sequence ID" value="NC_019897.1"/>
</dbReference>
<dbReference type="Proteomes" id="UP000010795">
    <property type="component" value="Chromosome"/>
</dbReference>
<sequence>MRTAPETNGCGPQGAERCRIASTIRTASGRPARGLRKMLRRKHGGPARDSAGRQMVSGGWADGGGLLGYGLTPCMNAVYALGAAILDERGTPEDTRASLILVPEPEINASVRLDRTVYADADDKAVLTLTNAGPTVLVFGTDYRIEKKVDKEWRVVPLDLMFDSTGLKLRPGGQHELHVDIGRLGPGEYRVVKAIWAEGLDLTAELAAEFAIA</sequence>
<dbReference type="Pfam" id="PF20251">
    <property type="entry name" value="Big_14"/>
    <property type="match status" value="1"/>
</dbReference>
<dbReference type="OrthoDB" id="2562240at2"/>
<evidence type="ECO:0000313" key="4">
    <source>
        <dbReference type="Proteomes" id="UP000010795"/>
    </source>
</evidence>
<protein>
    <recommendedName>
        <fullName evidence="2">Bacterial Ig-like domain-containing protein</fullName>
    </recommendedName>
</protein>
<keyword evidence="4" id="KW-1185">Reference proteome</keyword>
<dbReference type="KEGG" id="tco:Theco_1249"/>
<dbReference type="STRING" id="717605.Theco_1249"/>
<feature type="compositionally biased region" description="Basic residues" evidence="1">
    <location>
        <begin position="33"/>
        <end position="45"/>
    </location>
</feature>
<organism evidence="3 4">
    <name type="scientific">Thermobacillus composti (strain DSM 18247 / JCM 13945 / KWC4)</name>
    <dbReference type="NCBI Taxonomy" id="717605"/>
    <lineage>
        <taxon>Bacteria</taxon>
        <taxon>Bacillati</taxon>
        <taxon>Bacillota</taxon>
        <taxon>Bacilli</taxon>
        <taxon>Bacillales</taxon>
        <taxon>Paenibacillaceae</taxon>
        <taxon>Thermobacillus</taxon>
    </lineage>
</organism>
<dbReference type="InterPro" id="IPR046878">
    <property type="entry name" value="Big_14"/>
</dbReference>
<dbReference type="AlphaFoldDB" id="L0EE44"/>
<accession>L0EE44</accession>
<feature type="domain" description="Bacterial Ig-like" evidence="2">
    <location>
        <begin position="106"/>
        <end position="210"/>
    </location>
</feature>
<feature type="region of interest" description="Disordered" evidence="1">
    <location>
        <begin position="31"/>
        <end position="55"/>
    </location>
</feature>
<name>L0EE44_THECK</name>
<dbReference type="EMBL" id="CP003255">
    <property type="protein sequence ID" value="AGA57415.1"/>
    <property type="molecule type" value="Genomic_DNA"/>
</dbReference>
<dbReference type="HOGENOM" id="CLU_1293838_0_0_9"/>
<evidence type="ECO:0000259" key="2">
    <source>
        <dbReference type="Pfam" id="PF20251"/>
    </source>
</evidence>
<evidence type="ECO:0000256" key="1">
    <source>
        <dbReference type="SAM" id="MobiDB-lite"/>
    </source>
</evidence>
<evidence type="ECO:0000313" key="3">
    <source>
        <dbReference type="EMBL" id="AGA57415.1"/>
    </source>
</evidence>
<gene>
    <name evidence="3" type="ordered locus">Theco_1249</name>
</gene>